<dbReference type="GO" id="GO:0000226">
    <property type="term" value="P:microtubule cytoskeleton organization"/>
    <property type="evidence" value="ECO:0007669"/>
    <property type="project" value="TreeGrafter"/>
</dbReference>
<dbReference type="PANTHER" id="PTHR12658:SF0">
    <property type="entry name" value="TUBULIN-SPECIFIC CHAPERONE D"/>
    <property type="match status" value="1"/>
</dbReference>
<dbReference type="InterPro" id="IPR058033">
    <property type="entry name" value="ARM_TBCD_2nd"/>
</dbReference>
<comment type="function">
    <text evidence="15">Tubulin-folding protein implicated in the first step of the tubulin folding pathway and required for tubulin complex assembly. Involved in the regulation of microtubule polymerization or depolymerization, it modulates microtubule dynamics by capturing GTP-bound beta-tubulin (TUBB). Its ability to interact with beta tubulin is regulated via its interaction with ARL2. Acts as a GTPase-activating protein (GAP) for ARL2. Induces microtubule disruption in absence of ARL2. Increases degradation of beta tubulin, when overexpressed in polarized cells. Promotes epithelial cell detachment, a process antagonized by ARL2. Induces tight adherens and tight junctions disassembly at the lateral cell membrane. Required for correct assembly and maintenance of the mitotic spindle, and proper progression of mitosis. Involved in neuron morphogenesis.</text>
</comment>
<evidence type="ECO:0000256" key="1">
    <source>
        <dbReference type="ARBA" id="ARBA00004124"/>
    </source>
</evidence>
<comment type="subunit">
    <text evidence="16">Found in a complex with at least ARL2, PPP2CB, PPP2R1A, PPP2R2A, PPP2R5E and TBCD. Interacts with PPP2CB. Part of a supercomplex made of cofactors A to E. Cofactors A and D function by capturing and stabilizing tubulin in a quasi-native conformation. Cofactor E binds to the cofactor D-tubulin complex; interaction with cofactor C then causes the release of tubulin polypeptides that are committed to the native state. Interacts with ARL2; interaction is enhanced with the GDP-bound form of ARL2. Does not interact with ARL3, ARL4A and ARL4D. Interacts with beta tubulin. Interacts with TBCE.</text>
</comment>
<dbReference type="Ensembl" id="ENSTNIT00000013530.1">
    <property type="protein sequence ID" value="ENSTNIP00000013337.1"/>
    <property type="gene ID" value="ENSTNIG00000010430.1"/>
</dbReference>
<accession>H3CYK2</accession>
<evidence type="ECO:0000259" key="20">
    <source>
        <dbReference type="Pfam" id="PF12612"/>
    </source>
</evidence>
<feature type="domain" description="Tubulin-folding cofactor D C-terminal" evidence="20">
    <location>
        <begin position="838"/>
        <end position="1024"/>
    </location>
</feature>
<evidence type="ECO:0000256" key="9">
    <source>
        <dbReference type="ARBA" id="ARBA00022490"/>
    </source>
</evidence>
<evidence type="ECO:0000256" key="16">
    <source>
        <dbReference type="ARBA" id="ARBA00064145"/>
    </source>
</evidence>
<keyword evidence="14" id="KW-0206">Cytoskeleton</keyword>
<dbReference type="GO" id="GO:0070830">
    <property type="term" value="P:bicellular tight junction assembly"/>
    <property type="evidence" value="ECO:0007669"/>
    <property type="project" value="TreeGrafter"/>
</dbReference>
<dbReference type="GO" id="GO:0007420">
    <property type="term" value="P:brain development"/>
    <property type="evidence" value="ECO:0007669"/>
    <property type="project" value="Ensembl"/>
</dbReference>
<evidence type="ECO:0000256" key="18">
    <source>
        <dbReference type="ARBA" id="ARBA00079875"/>
    </source>
</evidence>
<evidence type="ECO:0000256" key="14">
    <source>
        <dbReference type="ARBA" id="ARBA00023212"/>
    </source>
</evidence>
<dbReference type="InParanoid" id="H3CYK2"/>
<feature type="region of interest" description="Disordered" evidence="19">
    <location>
        <begin position="264"/>
        <end position="289"/>
    </location>
</feature>
<evidence type="ECO:0000256" key="8">
    <source>
        <dbReference type="ARBA" id="ARBA00022475"/>
    </source>
</evidence>
<evidence type="ECO:0000256" key="13">
    <source>
        <dbReference type="ARBA" id="ARBA00023186"/>
    </source>
</evidence>
<dbReference type="Proteomes" id="UP000007303">
    <property type="component" value="Unassembled WGS sequence"/>
</dbReference>
<dbReference type="SUPFAM" id="SSF48371">
    <property type="entry name" value="ARM repeat"/>
    <property type="match status" value="2"/>
</dbReference>
<keyword evidence="13" id="KW-0143">Chaperone</keyword>
<evidence type="ECO:0000256" key="15">
    <source>
        <dbReference type="ARBA" id="ARBA00057349"/>
    </source>
</evidence>
<dbReference type="GeneTree" id="ENSGT00390000017103"/>
<sequence>MNLYQEQPHLLDPHLDWMVKTILEFIKSESSPPSLVHLCFKFLYIISKVRGYKIFMQLLPHEVADLPLVLDLLSQQVSTDNETWETRYVLLLWLTMTCLIPFDLYRLDGNLGSDGNHSGEPIMDRILAIAKSYLLVADTPRNAASVLISKFMTRPDVKKKYLGDFLDWSLTTLSQTNDKSITDTMVLDGVLQSLARLFKHGKREDLLQHAATVLQALEQKQLSESSQSTLRKLGVKLIQRLGLAFLKPRLAPWRYQRGSRSLAANLSTSQSNTSAPSSKVETQEQEEDYDIPEELERVIDHLLVGLKDKETIVRWSAAKGIGRVTGRLPKELADDVVGSVLDSFSFHESDNAWHGGCLALAELGRRGLLLPSRLPDVVPLIVKSLKYEEKRGACSIGANVRDAACYVCWSFARAYEPKELEPFVSQIASALLITTVFDRNINCRRAASAAFQENVGRQGTFPHGIDILTAADYFAVGNLNNCYLNISVYIAAFPEYTKAIIDHLIAMKINHWDGMIRELSSKALHNLTPQAPDYMAETVLPKLLPMTVGTDLHGRHGAILACAEITHALYKVGLQSDRSVLDMIPPECVDGLKNIHQTLHDRKYYRGFGGELMRPAVCTLIEKLSLSKMPFKNDPVVVGWQWLIDDTIKSLHLINSSVKDNILAAVMSALAALCEEFYQAEPGQADTQMQDVLVSHYINELKSHQMATCCGSALALGCLPRFLISGKMKQILEALQQISIIREKDGTFTEARRDAVKAVAQVCVKAGVRVHGSPDSVLCQENVVEVYSFLHNSMNDYMVDSRGDVGAWVREAAMTSLMEVTLLVANGAPEILSPNLVHRTMCCLAQQAAEKIDRYRAHAGNIFLRLLHSTQPAVPHIPHREELLRVFPVETLTSLNWLAPSQAFQYISRLLGLPDYQYHTLLGLSVSVGGITESTVHFSSQSLFEHLRQIQDDDAALAQFADTLLSILKDNLHNDRVSIPFVKMLDLILTNGFFEIFTTQENHPFCVALVTLCKEFRKTKDISKLHASVALFSGLLQFQGEVRKKVLNQLLMLLCHSFPVIRKLTASQMYKTLLTYDVLEPEVMEEVVTLLSDTNWESDLATVRTFRNQLCDWLEVPRPQLISKAPAQVP</sequence>
<reference evidence="23" key="1">
    <citation type="journal article" date="2004" name="Nature">
        <title>Genome duplication in the teleost fish Tetraodon nigroviridis reveals the early vertebrate proto-karyotype.</title>
        <authorList>
            <person name="Jaillon O."/>
            <person name="Aury J.-M."/>
            <person name="Brunet F."/>
            <person name="Petit J.-L."/>
            <person name="Stange-Thomann N."/>
            <person name="Mauceli E."/>
            <person name="Bouneau L."/>
            <person name="Fischer C."/>
            <person name="Ozouf-Costaz C."/>
            <person name="Bernot A."/>
            <person name="Nicaud S."/>
            <person name="Jaffe D."/>
            <person name="Fisher S."/>
            <person name="Lutfalla G."/>
            <person name="Dossat C."/>
            <person name="Segurens B."/>
            <person name="Dasilva C."/>
            <person name="Salanoubat M."/>
            <person name="Levy M."/>
            <person name="Boudet N."/>
            <person name="Castellano S."/>
            <person name="Anthouard V."/>
            <person name="Jubin C."/>
            <person name="Castelli V."/>
            <person name="Katinka M."/>
            <person name="Vacherie B."/>
            <person name="Biemont C."/>
            <person name="Skalli Z."/>
            <person name="Cattolico L."/>
            <person name="Poulain J."/>
            <person name="De Berardinis V."/>
            <person name="Cruaud C."/>
            <person name="Duprat S."/>
            <person name="Brottier P."/>
            <person name="Coutanceau J.-P."/>
            <person name="Gouzy J."/>
            <person name="Parra G."/>
            <person name="Lardier G."/>
            <person name="Chapple C."/>
            <person name="McKernan K.J."/>
            <person name="McEwan P."/>
            <person name="Bosak S."/>
            <person name="Kellis M."/>
            <person name="Volff J.-N."/>
            <person name="Guigo R."/>
            <person name="Zody M.C."/>
            <person name="Mesirov J."/>
            <person name="Lindblad-Toh K."/>
            <person name="Birren B."/>
            <person name="Nusbaum C."/>
            <person name="Kahn D."/>
            <person name="Robinson-Rechavi M."/>
            <person name="Laudet V."/>
            <person name="Schachter V."/>
            <person name="Quetier F."/>
            <person name="Saurin W."/>
            <person name="Scarpelli C."/>
            <person name="Wincker P."/>
            <person name="Lander E.S."/>
            <person name="Weissenbach J."/>
            <person name="Roest Crollius H."/>
        </authorList>
    </citation>
    <scope>NUCLEOTIDE SEQUENCE [LARGE SCALE GENOMIC DNA]</scope>
</reference>
<evidence type="ECO:0000256" key="2">
    <source>
        <dbReference type="ARBA" id="ARBA00004300"/>
    </source>
</evidence>
<evidence type="ECO:0000256" key="12">
    <source>
        <dbReference type="ARBA" id="ARBA00023136"/>
    </source>
</evidence>
<keyword evidence="7" id="KW-0796">Tight junction</keyword>
<dbReference type="GO" id="GO:0005096">
    <property type="term" value="F:GTPase activator activity"/>
    <property type="evidence" value="ECO:0007669"/>
    <property type="project" value="InterPro"/>
</dbReference>
<evidence type="ECO:0000256" key="4">
    <source>
        <dbReference type="ARBA" id="ARBA00004536"/>
    </source>
</evidence>
<dbReference type="Pfam" id="PF25767">
    <property type="entry name" value="ARM_TBCD_2nd"/>
    <property type="match status" value="1"/>
</dbReference>
<dbReference type="GO" id="GO:0007023">
    <property type="term" value="P:post-chaperonin tubulin folding pathway"/>
    <property type="evidence" value="ECO:0007669"/>
    <property type="project" value="InterPro"/>
</dbReference>
<reference evidence="22" key="2">
    <citation type="submission" date="2025-08" db="UniProtKB">
        <authorList>
            <consortium name="Ensembl"/>
        </authorList>
    </citation>
    <scope>IDENTIFICATION</scope>
</reference>
<evidence type="ECO:0000256" key="19">
    <source>
        <dbReference type="SAM" id="MobiDB-lite"/>
    </source>
</evidence>
<feature type="domain" description="Tubulin-folding cofactor D ARM repeats" evidence="21">
    <location>
        <begin position="230"/>
        <end position="465"/>
    </location>
</feature>
<protein>
    <recommendedName>
        <fullName evidence="6">Tubulin-specific chaperone D</fullName>
    </recommendedName>
    <alternativeName>
        <fullName evidence="17">Beta-tubulin cofactor D</fullName>
    </alternativeName>
    <alternativeName>
        <fullName evidence="18">Tubulin-folding cofactor D</fullName>
    </alternativeName>
</protein>
<dbReference type="Gene3D" id="1.25.10.10">
    <property type="entry name" value="Leucine-rich Repeat Variant"/>
    <property type="match status" value="2"/>
</dbReference>
<dbReference type="GO" id="GO:0048487">
    <property type="term" value="F:beta-tubulin binding"/>
    <property type="evidence" value="ECO:0007669"/>
    <property type="project" value="InterPro"/>
</dbReference>
<feature type="compositionally biased region" description="Low complexity" evidence="19">
    <location>
        <begin position="267"/>
        <end position="278"/>
    </location>
</feature>
<dbReference type="InterPro" id="IPR011989">
    <property type="entry name" value="ARM-like"/>
</dbReference>
<keyword evidence="9" id="KW-0963">Cytoplasm</keyword>
<evidence type="ECO:0000256" key="10">
    <source>
        <dbReference type="ARBA" id="ARBA00022737"/>
    </source>
</evidence>
<dbReference type="GO" id="GO:0010842">
    <property type="term" value="P:retina layer formation"/>
    <property type="evidence" value="ECO:0007669"/>
    <property type="project" value="Ensembl"/>
</dbReference>
<dbReference type="AlphaFoldDB" id="H3CYK2"/>
<dbReference type="GO" id="GO:0007021">
    <property type="term" value="P:tubulin complex assembly"/>
    <property type="evidence" value="ECO:0007669"/>
    <property type="project" value="InterPro"/>
</dbReference>
<keyword evidence="8" id="KW-1003">Cell membrane</keyword>
<evidence type="ECO:0000313" key="22">
    <source>
        <dbReference type="Ensembl" id="ENSTNIP00000013337.1"/>
    </source>
</evidence>
<evidence type="ECO:0000256" key="11">
    <source>
        <dbReference type="ARBA" id="ARBA00022949"/>
    </source>
</evidence>
<dbReference type="GO" id="GO:0016328">
    <property type="term" value="C:lateral plasma membrane"/>
    <property type="evidence" value="ECO:0007669"/>
    <property type="project" value="UniProtKB-SubCell"/>
</dbReference>
<keyword evidence="23" id="KW-1185">Reference proteome</keyword>
<dbReference type="FunCoup" id="H3CYK2">
    <property type="interactions" value="1403"/>
</dbReference>
<reference evidence="22" key="3">
    <citation type="submission" date="2025-09" db="UniProtKB">
        <authorList>
            <consortium name="Ensembl"/>
        </authorList>
    </citation>
    <scope>IDENTIFICATION</scope>
</reference>
<dbReference type="GO" id="GO:0005912">
    <property type="term" value="C:adherens junction"/>
    <property type="evidence" value="ECO:0007669"/>
    <property type="project" value="UniProtKB-SubCell"/>
</dbReference>
<name>H3CYK2_TETNG</name>
<dbReference type="InterPro" id="IPR016024">
    <property type="entry name" value="ARM-type_fold"/>
</dbReference>
<evidence type="ECO:0000256" key="3">
    <source>
        <dbReference type="ARBA" id="ARBA00004435"/>
    </source>
</evidence>
<dbReference type="OMA" id="EPHEAWH"/>
<dbReference type="STRING" id="99883.ENSTNIP00000013337"/>
<dbReference type="PANTHER" id="PTHR12658">
    <property type="entry name" value="BETA-TUBULIN COFACTOR D"/>
    <property type="match status" value="1"/>
</dbReference>
<keyword evidence="11" id="KW-0965">Cell junction</keyword>
<dbReference type="InterPro" id="IPR033162">
    <property type="entry name" value="TBCD"/>
</dbReference>
<evidence type="ECO:0000313" key="23">
    <source>
        <dbReference type="Proteomes" id="UP000007303"/>
    </source>
</evidence>
<dbReference type="GO" id="GO:0005813">
    <property type="term" value="C:centrosome"/>
    <property type="evidence" value="ECO:0007669"/>
    <property type="project" value="UniProtKB-SubCell"/>
</dbReference>
<evidence type="ECO:0000256" key="6">
    <source>
        <dbReference type="ARBA" id="ARBA00015003"/>
    </source>
</evidence>
<dbReference type="HOGENOM" id="CLU_003043_0_0_1"/>
<proteinExistence type="inferred from homology"/>
<dbReference type="Pfam" id="PF12612">
    <property type="entry name" value="TFCD_C"/>
    <property type="match status" value="1"/>
</dbReference>
<keyword evidence="12" id="KW-0472">Membrane</keyword>
<organism evidence="22 23">
    <name type="scientific">Tetraodon nigroviridis</name>
    <name type="common">Spotted green pufferfish</name>
    <name type="synonym">Chelonodon nigroviridis</name>
    <dbReference type="NCBI Taxonomy" id="99883"/>
    <lineage>
        <taxon>Eukaryota</taxon>
        <taxon>Metazoa</taxon>
        <taxon>Chordata</taxon>
        <taxon>Craniata</taxon>
        <taxon>Vertebrata</taxon>
        <taxon>Euteleostomi</taxon>
        <taxon>Actinopterygii</taxon>
        <taxon>Neopterygii</taxon>
        <taxon>Teleostei</taxon>
        <taxon>Neoteleostei</taxon>
        <taxon>Acanthomorphata</taxon>
        <taxon>Eupercaria</taxon>
        <taxon>Tetraodontiformes</taxon>
        <taxon>Tetradontoidea</taxon>
        <taxon>Tetraodontidae</taxon>
        <taxon>Tetraodon</taxon>
    </lineage>
</organism>
<comment type="subcellular location">
    <subcellularLocation>
        <location evidence="4">Cell junction</location>
        <location evidence="4">Adherens junction</location>
    </subcellularLocation>
    <subcellularLocation>
        <location evidence="3">Cell junction</location>
        <location evidence="3">Tight junction</location>
    </subcellularLocation>
    <subcellularLocation>
        <location evidence="2">Cytoplasm</location>
        <location evidence="2">Cytoskeleton</location>
        <location evidence="2">Microtubule organizing center</location>
        <location evidence="2">Centrosome</location>
    </subcellularLocation>
    <subcellularLocation>
        <location evidence="1">Lateral cell membrane</location>
    </subcellularLocation>
</comment>
<dbReference type="InterPro" id="IPR022577">
    <property type="entry name" value="TBCD_C"/>
</dbReference>
<dbReference type="Pfam" id="PF23579">
    <property type="entry name" value="ARM_TBCD"/>
    <property type="match status" value="1"/>
</dbReference>
<evidence type="ECO:0000256" key="5">
    <source>
        <dbReference type="ARBA" id="ARBA00006853"/>
    </source>
</evidence>
<evidence type="ECO:0000256" key="7">
    <source>
        <dbReference type="ARBA" id="ARBA00022427"/>
    </source>
</evidence>
<evidence type="ECO:0000256" key="17">
    <source>
        <dbReference type="ARBA" id="ARBA00077974"/>
    </source>
</evidence>
<dbReference type="GO" id="GO:0034333">
    <property type="term" value="P:adherens junction assembly"/>
    <property type="evidence" value="ECO:0007669"/>
    <property type="project" value="TreeGrafter"/>
</dbReference>
<dbReference type="GO" id="GO:0031115">
    <property type="term" value="P:negative regulation of microtubule polymerization"/>
    <property type="evidence" value="ECO:0007669"/>
    <property type="project" value="UniProtKB-ARBA"/>
</dbReference>
<comment type="similarity">
    <text evidence="5">Belongs to the TBCD family.</text>
</comment>
<evidence type="ECO:0000259" key="21">
    <source>
        <dbReference type="Pfam" id="PF25767"/>
    </source>
</evidence>
<keyword evidence="10" id="KW-0677">Repeat</keyword>
<dbReference type="GO" id="GO:0005923">
    <property type="term" value="C:bicellular tight junction"/>
    <property type="evidence" value="ECO:0007669"/>
    <property type="project" value="UniProtKB-SubCell"/>
</dbReference>
<dbReference type="FunFam" id="1.25.10.10:FF:000268">
    <property type="entry name" value="tubulin-specific chaperone D"/>
    <property type="match status" value="1"/>
</dbReference>